<name>A0A1I4V1Z1_9BURK</name>
<dbReference type="Proteomes" id="UP000199470">
    <property type="component" value="Unassembled WGS sequence"/>
</dbReference>
<accession>A0A1I4V1Z1</accession>
<dbReference type="AlphaFoldDB" id="A0A1I4V1Z1"/>
<protein>
    <submittedName>
        <fullName evidence="1">Hemoglobin</fullName>
    </submittedName>
</protein>
<dbReference type="Gene3D" id="1.10.490.10">
    <property type="entry name" value="Globins"/>
    <property type="match status" value="1"/>
</dbReference>
<dbReference type="CDD" id="cd08916">
    <property type="entry name" value="TrHb3_P"/>
    <property type="match status" value="1"/>
</dbReference>
<proteinExistence type="predicted"/>
<dbReference type="STRING" id="758825.SAMN02982985_05898"/>
<dbReference type="GO" id="GO:0020037">
    <property type="term" value="F:heme binding"/>
    <property type="evidence" value="ECO:0007669"/>
    <property type="project" value="InterPro"/>
</dbReference>
<dbReference type="EMBL" id="FOTW01000062">
    <property type="protein sequence ID" value="SFM95239.1"/>
    <property type="molecule type" value="Genomic_DNA"/>
</dbReference>
<organism evidence="1 2">
    <name type="scientific">Rugamonas rubra</name>
    <dbReference type="NCBI Taxonomy" id="758825"/>
    <lineage>
        <taxon>Bacteria</taxon>
        <taxon>Pseudomonadati</taxon>
        <taxon>Pseudomonadota</taxon>
        <taxon>Betaproteobacteria</taxon>
        <taxon>Burkholderiales</taxon>
        <taxon>Oxalobacteraceae</taxon>
        <taxon>Telluria group</taxon>
        <taxon>Rugamonas</taxon>
    </lineage>
</organism>
<dbReference type="GO" id="GO:0019825">
    <property type="term" value="F:oxygen binding"/>
    <property type="evidence" value="ECO:0007669"/>
    <property type="project" value="InterPro"/>
</dbReference>
<evidence type="ECO:0000313" key="2">
    <source>
        <dbReference type="Proteomes" id="UP000199470"/>
    </source>
</evidence>
<reference evidence="1 2" key="1">
    <citation type="submission" date="2016-10" db="EMBL/GenBank/DDBJ databases">
        <authorList>
            <person name="de Groot N.N."/>
        </authorList>
    </citation>
    <scope>NUCLEOTIDE SEQUENCE [LARGE SCALE GENOMIC DNA]</scope>
    <source>
        <strain evidence="1 2">ATCC 43154</strain>
    </source>
</reference>
<sequence length="125" mass="14070">MPSSTLDRAAIATLVNEFYDEVRRDAELFPLFNQAIGANWGPHLERMVDFWSTVMLGSRDFQGNVFGKHMLLGGVQPEHFRRWLALFEAATGRLFAPEVAAEFMTVARRIGGSLQYGFFGKLEVA</sequence>
<dbReference type="InterPro" id="IPR012292">
    <property type="entry name" value="Globin/Proto"/>
</dbReference>
<dbReference type="InterPro" id="IPR009050">
    <property type="entry name" value="Globin-like_sf"/>
</dbReference>
<gene>
    <name evidence="1" type="ORF">SAMN02982985_05898</name>
</gene>
<evidence type="ECO:0000313" key="1">
    <source>
        <dbReference type="EMBL" id="SFM95239.1"/>
    </source>
</evidence>
<dbReference type="RefSeq" id="WP_093391358.1">
    <property type="nucleotide sequence ID" value="NZ_FOTW01000062.1"/>
</dbReference>
<dbReference type="SUPFAM" id="SSF46458">
    <property type="entry name" value="Globin-like"/>
    <property type="match status" value="1"/>
</dbReference>
<keyword evidence="2" id="KW-1185">Reference proteome</keyword>
<dbReference type="OrthoDB" id="25954at2"/>